<dbReference type="OrthoDB" id="10520665at2759"/>
<organism evidence="1 2">
    <name type="scientific">Blastocystis sp. subtype 1 (strain ATCC 50177 / NandII)</name>
    <dbReference type="NCBI Taxonomy" id="478820"/>
    <lineage>
        <taxon>Eukaryota</taxon>
        <taxon>Sar</taxon>
        <taxon>Stramenopiles</taxon>
        <taxon>Bigyra</taxon>
        <taxon>Opalozoa</taxon>
        <taxon>Opalinata</taxon>
        <taxon>Blastocystidae</taxon>
        <taxon>Blastocystis</taxon>
    </lineage>
</organism>
<dbReference type="Proteomes" id="UP000078348">
    <property type="component" value="Unassembled WGS sequence"/>
</dbReference>
<keyword evidence="2" id="KW-1185">Reference proteome</keyword>
<evidence type="ECO:0000313" key="1">
    <source>
        <dbReference type="EMBL" id="OAO15341.1"/>
    </source>
</evidence>
<evidence type="ECO:0000313" key="2">
    <source>
        <dbReference type="Proteomes" id="UP000078348"/>
    </source>
</evidence>
<protein>
    <submittedName>
        <fullName evidence="1">Uncharacterized protein</fullName>
    </submittedName>
</protein>
<gene>
    <name evidence="1" type="ORF">AV274_2929</name>
</gene>
<proteinExistence type="predicted"/>
<dbReference type="EMBL" id="LXWW01000149">
    <property type="protein sequence ID" value="OAO15341.1"/>
    <property type="molecule type" value="Genomic_DNA"/>
</dbReference>
<accession>A0A196SG94</accession>
<dbReference type="AlphaFoldDB" id="A0A196SG94"/>
<name>A0A196SG94_BLAHN</name>
<comment type="caution">
    <text evidence="1">The sequence shown here is derived from an EMBL/GenBank/DDBJ whole genome shotgun (WGS) entry which is preliminary data.</text>
</comment>
<reference evidence="1 2" key="1">
    <citation type="submission" date="2016-05" db="EMBL/GenBank/DDBJ databases">
        <title>Nuclear genome of Blastocystis sp. subtype 1 NandII.</title>
        <authorList>
            <person name="Gentekaki E."/>
            <person name="Curtis B."/>
            <person name="Stairs C."/>
            <person name="Eme L."/>
            <person name="Herman E."/>
            <person name="Klimes V."/>
            <person name="Arias M.C."/>
            <person name="Elias M."/>
            <person name="Hilliou F."/>
            <person name="Klute M."/>
            <person name="Malik S.-B."/>
            <person name="Pightling A."/>
            <person name="Rachubinski R."/>
            <person name="Salas D."/>
            <person name="Schlacht A."/>
            <person name="Suga H."/>
            <person name="Archibald J."/>
            <person name="Ball S.G."/>
            <person name="Clark G."/>
            <person name="Dacks J."/>
            <person name="Van Der Giezen M."/>
            <person name="Tsaousis A."/>
            <person name="Roger A."/>
        </authorList>
    </citation>
    <scope>NUCLEOTIDE SEQUENCE [LARGE SCALE GENOMIC DNA]</scope>
    <source>
        <strain evidence="2">ATCC 50177 / NandII</strain>
    </source>
</reference>
<sequence length="427" mass="49806">MDPYSLELPPYLNDTSADSAIELLRAKLLQLKRIVRSGNRTTPERKRYGRLYQRYQLLTGQTDLAHPHPAVTEMPSEPGSDIYFDSTYYYPFQEYRLLYHKPFIAPLRTLSYQRRPQHPFAEQGIVYFLYSSQHAVCNETDRYVKQTLFYTSRAKRLSPSVSIALVTNCHLPRELFRMVDVVVPIAPEDLIPFSGQNQFTTRMIYNAFPPFQTSLVLDTHTNWCSGGDPEEAFALFRASDVDLAFSTRVVNRWVTSGFAVLYRYNARTFDYWQRVTKFNNHYRIHGDDQYGMRVIATDLLRRNQLRFRWLSNNWFFALHGVNQRGEFIGSADCYRASVLVNGRIRFIHAGIYGQCELMNRGSSKQRVRAQFAPGSCAFSKKSVPQLVFSQKKMEELVRPFSPPRYNWTLLDQEDPDALFWFADKGFI</sequence>